<dbReference type="GeneID" id="94829372"/>
<dbReference type="InterPro" id="IPR009057">
    <property type="entry name" value="Homeodomain-like_sf"/>
</dbReference>
<feature type="region of interest" description="Disordered" evidence="1">
    <location>
        <begin position="163"/>
        <end position="207"/>
    </location>
</feature>
<dbReference type="GO" id="GO:0000978">
    <property type="term" value="F:RNA polymerase II cis-regulatory region sequence-specific DNA binding"/>
    <property type="evidence" value="ECO:0007669"/>
    <property type="project" value="TreeGrafter"/>
</dbReference>
<protein>
    <submittedName>
        <fullName evidence="5">Myb-like DNA-binding domain containing protein</fullName>
    </submittedName>
</protein>
<evidence type="ECO:0000313" key="5">
    <source>
        <dbReference type="EMBL" id="OHS98198.1"/>
    </source>
</evidence>
<feature type="domain" description="Myb-like" evidence="2">
    <location>
        <begin position="26"/>
        <end position="77"/>
    </location>
</feature>
<dbReference type="PROSITE" id="PS51293">
    <property type="entry name" value="SANT"/>
    <property type="match status" value="1"/>
</dbReference>
<dbReference type="EMBL" id="MLAK01001071">
    <property type="protein sequence ID" value="OHS98198.1"/>
    <property type="molecule type" value="Genomic_DNA"/>
</dbReference>
<feature type="compositionally biased region" description="Polar residues" evidence="1">
    <location>
        <begin position="166"/>
        <end position="201"/>
    </location>
</feature>
<dbReference type="Gene3D" id="1.10.10.60">
    <property type="entry name" value="Homeodomain-like"/>
    <property type="match status" value="2"/>
</dbReference>
<dbReference type="PROSITE" id="PS50090">
    <property type="entry name" value="MYB_LIKE"/>
    <property type="match status" value="2"/>
</dbReference>
<proteinExistence type="predicted"/>
<evidence type="ECO:0000259" key="4">
    <source>
        <dbReference type="PROSITE" id="PS51294"/>
    </source>
</evidence>
<dbReference type="SUPFAM" id="SSF46689">
    <property type="entry name" value="Homeodomain-like"/>
    <property type="match status" value="1"/>
</dbReference>
<dbReference type="Proteomes" id="UP000179807">
    <property type="component" value="Unassembled WGS sequence"/>
</dbReference>
<dbReference type="SMART" id="SM00717">
    <property type="entry name" value="SANT"/>
    <property type="match status" value="2"/>
</dbReference>
<dbReference type="InterPro" id="IPR001005">
    <property type="entry name" value="SANT/Myb"/>
</dbReference>
<name>A0A1J4JG84_9EUKA</name>
<feature type="domain" description="SANT" evidence="3">
    <location>
        <begin position="81"/>
        <end position="132"/>
    </location>
</feature>
<dbReference type="InterPro" id="IPR017884">
    <property type="entry name" value="SANT_dom"/>
</dbReference>
<dbReference type="RefSeq" id="XP_068351335.1">
    <property type="nucleotide sequence ID" value="XM_068494668.1"/>
</dbReference>
<dbReference type="AlphaFoldDB" id="A0A1J4JG84"/>
<evidence type="ECO:0000313" key="6">
    <source>
        <dbReference type="Proteomes" id="UP000179807"/>
    </source>
</evidence>
<comment type="caution">
    <text evidence="5">The sequence shown here is derived from an EMBL/GenBank/DDBJ whole genome shotgun (WGS) entry which is preliminary data.</text>
</comment>
<accession>A0A1J4JG84</accession>
<dbReference type="InterPro" id="IPR050560">
    <property type="entry name" value="MYB_TF"/>
</dbReference>
<organism evidence="5 6">
    <name type="scientific">Tritrichomonas foetus</name>
    <dbReference type="NCBI Taxonomy" id="1144522"/>
    <lineage>
        <taxon>Eukaryota</taxon>
        <taxon>Metamonada</taxon>
        <taxon>Parabasalia</taxon>
        <taxon>Tritrichomonadida</taxon>
        <taxon>Tritrichomonadidae</taxon>
        <taxon>Tritrichomonas</taxon>
    </lineage>
</organism>
<evidence type="ECO:0000259" key="3">
    <source>
        <dbReference type="PROSITE" id="PS51293"/>
    </source>
</evidence>
<gene>
    <name evidence="5" type="ORF">TRFO_09079</name>
</gene>
<dbReference type="CDD" id="cd00167">
    <property type="entry name" value="SANT"/>
    <property type="match status" value="2"/>
</dbReference>
<dbReference type="InterPro" id="IPR017930">
    <property type="entry name" value="Myb_dom"/>
</dbReference>
<dbReference type="Pfam" id="PF13921">
    <property type="entry name" value="Myb_DNA-bind_6"/>
    <property type="match status" value="1"/>
</dbReference>
<feature type="domain" description="Myb-like" evidence="2">
    <location>
        <begin position="78"/>
        <end position="128"/>
    </location>
</feature>
<dbReference type="PROSITE" id="PS51294">
    <property type="entry name" value="HTH_MYB"/>
    <property type="match status" value="2"/>
</dbReference>
<dbReference type="PANTHER" id="PTHR45614:SF253">
    <property type="entry name" value="CHROMOSOME UNDETERMINED SCAFFOLD_38, WHOLE GENOME SHOTGUN SEQUENCE"/>
    <property type="match status" value="1"/>
</dbReference>
<feature type="domain" description="HTH myb-type" evidence="4">
    <location>
        <begin position="78"/>
        <end position="132"/>
    </location>
</feature>
<sequence>MPINIPQFGTPQISEDKQHPVYFIKKPTASKRKFTPEEDKLLVVLVGNERYPNWSQIASHIEGKNARQCREHYAHYLAPHVSNDPWTEAEDELLLEKYQIYGTDWAKICTFFKGRTNTAVKNRYNVHIIKKLNTINSESLQNPFKVQPAESINTDFTFDHYDIYQPENSPQPVNSPQTQNSPQLANSPQTQTFSQAENNQSEFDKEEDEEIIDDFGFLSFDSNDCFNGTSSMGVVEGSSDEMDFFTFF</sequence>
<keyword evidence="6" id="KW-1185">Reference proteome</keyword>
<dbReference type="GO" id="GO:0000981">
    <property type="term" value="F:DNA-binding transcription factor activity, RNA polymerase II-specific"/>
    <property type="evidence" value="ECO:0007669"/>
    <property type="project" value="TreeGrafter"/>
</dbReference>
<evidence type="ECO:0000259" key="2">
    <source>
        <dbReference type="PROSITE" id="PS50090"/>
    </source>
</evidence>
<evidence type="ECO:0000256" key="1">
    <source>
        <dbReference type="SAM" id="MobiDB-lite"/>
    </source>
</evidence>
<dbReference type="OrthoDB" id="2143914at2759"/>
<reference evidence="5" key="1">
    <citation type="submission" date="2016-10" db="EMBL/GenBank/DDBJ databases">
        <authorList>
            <person name="Benchimol M."/>
            <person name="Almeida L.G."/>
            <person name="Vasconcelos A.T."/>
            <person name="Perreira-Neves A."/>
            <person name="Rosa I.A."/>
            <person name="Tasca T."/>
            <person name="Bogo M.R."/>
            <person name="de Souza W."/>
        </authorList>
    </citation>
    <scope>NUCLEOTIDE SEQUENCE [LARGE SCALE GENOMIC DNA]</scope>
    <source>
        <strain evidence="5">K</strain>
    </source>
</reference>
<dbReference type="PANTHER" id="PTHR45614">
    <property type="entry name" value="MYB PROTEIN-RELATED"/>
    <property type="match status" value="1"/>
</dbReference>
<dbReference type="VEuPathDB" id="TrichDB:TRFO_09079"/>
<feature type="domain" description="HTH myb-type" evidence="4">
    <location>
        <begin position="26"/>
        <end position="72"/>
    </location>
</feature>
<dbReference type="GO" id="GO:0005634">
    <property type="term" value="C:nucleus"/>
    <property type="evidence" value="ECO:0007669"/>
    <property type="project" value="TreeGrafter"/>
</dbReference>